<evidence type="ECO:0000259" key="1">
    <source>
        <dbReference type="Pfam" id="PF26138"/>
    </source>
</evidence>
<dbReference type="Proteomes" id="UP000095767">
    <property type="component" value="Unassembled WGS sequence"/>
</dbReference>
<name>A0A1E5UW00_9POAL</name>
<dbReference type="AlphaFoldDB" id="A0A1E5UW00"/>
<proteinExistence type="predicted"/>
<comment type="caution">
    <text evidence="2">The sequence shown here is derived from an EMBL/GenBank/DDBJ whole genome shotgun (WGS) entry which is preliminary data.</text>
</comment>
<organism evidence="2 3">
    <name type="scientific">Dichanthelium oligosanthes</name>
    <dbReference type="NCBI Taxonomy" id="888268"/>
    <lineage>
        <taxon>Eukaryota</taxon>
        <taxon>Viridiplantae</taxon>
        <taxon>Streptophyta</taxon>
        <taxon>Embryophyta</taxon>
        <taxon>Tracheophyta</taxon>
        <taxon>Spermatophyta</taxon>
        <taxon>Magnoliopsida</taxon>
        <taxon>Liliopsida</taxon>
        <taxon>Poales</taxon>
        <taxon>Poaceae</taxon>
        <taxon>PACMAD clade</taxon>
        <taxon>Panicoideae</taxon>
        <taxon>Panicodae</taxon>
        <taxon>Paniceae</taxon>
        <taxon>Dichantheliinae</taxon>
        <taxon>Dichanthelium</taxon>
    </lineage>
</organism>
<feature type="domain" description="DUF8040" evidence="1">
    <location>
        <begin position="42"/>
        <end position="106"/>
    </location>
</feature>
<keyword evidence="3" id="KW-1185">Reference proteome</keyword>
<sequence length="106" mass="12233">MDMEDDIRTEIDSEEEEDDEMMMLIVPALYVASIGSKTPCHTSKLSGAEYTCEVLEGHKRRAFENLRMEPRIFKALSDYLGSRNLLWSTRGVTIEEQLAMFMYMLA</sequence>
<protein>
    <recommendedName>
        <fullName evidence="1">DUF8040 domain-containing protein</fullName>
    </recommendedName>
</protein>
<dbReference type="Pfam" id="PF26138">
    <property type="entry name" value="DUF8040"/>
    <property type="match status" value="1"/>
</dbReference>
<evidence type="ECO:0000313" key="3">
    <source>
        <dbReference type="Proteomes" id="UP000095767"/>
    </source>
</evidence>
<accession>A0A1E5UW00</accession>
<dbReference type="OrthoDB" id="667091at2759"/>
<dbReference type="STRING" id="888268.A0A1E5UW00"/>
<reference evidence="2 3" key="1">
    <citation type="submission" date="2016-09" db="EMBL/GenBank/DDBJ databases">
        <title>The draft genome of Dichanthelium oligosanthes: A C3 panicoid grass species.</title>
        <authorList>
            <person name="Studer A.J."/>
            <person name="Schnable J.C."/>
            <person name="Brutnell T.P."/>
        </authorList>
    </citation>
    <scope>NUCLEOTIDE SEQUENCE [LARGE SCALE GENOMIC DNA]</scope>
    <source>
        <strain evidence="3">cv. Kellogg 1175</strain>
        <tissue evidence="2">Leaf</tissue>
    </source>
</reference>
<gene>
    <name evidence="2" type="ORF">BAE44_0021904</name>
</gene>
<dbReference type="EMBL" id="LWDX02061159">
    <property type="protein sequence ID" value="OEL17076.1"/>
    <property type="molecule type" value="Genomic_DNA"/>
</dbReference>
<dbReference type="InterPro" id="IPR058353">
    <property type="entry name" value="DUF8040"/>
</dbReference>
<evidence type="ECO:0000313" key="2">
    <source>
        <dbReference type="EMBL" id="OEL17076.1"/>
    </source>
</evidence>